<dbReference type="Proteomes" id="UP000467006">
    <property type="component" value="Chromosome"/>
</dbReference>
<proteinExistence type="predicted"/>
<evidence type="ECO:0000313" key="2">
    <source>
        <dbReference type="EMBL" id="BBX18663.1"/>
    </source>
</evidence>
<dbReference type="AlphaFoldDB" id="A0A7I7K3M4"/>
<accession>A0A7I7K3M4</accession>
<dbReference type="RefSeq" id="WP_179964197.1">
    <property type="nucleotide sequence ID" value="NZ_AP022563.1"/>
</dbReference>
<name>A0A7I7K3M4_9MYCO</name>
<evidence type="ECO:0000313" key="3">
    <source>
        <dbReference type="Proteomes" id="UP000467006"/>
    </source>
</evidence>
<feature type="transmembrane region" description="Helical" evidence="1">
    <location>
        <begin position="7"/>
        <end position="24"/>
    </location>
</feature>
<dbReference type="KEGG" id="mdu:MDUV_35230"/>
<keyword evidence="1" id="KW-1133">Transmembrane helix</keyword>
<gene>
    <name evidence="2" type="ORF">MDUV_35230</name>
</gene>
<keyword evidence="3" id="KW-1185">Reference proteome</keyword>
<feature type="transmembrane region" description="Helical" evidence="1">
    <location>
        <begin position="30"/>
        <end position="49"/>
    </location>
</feature>
<sequence>MGGRRSNSGGGFAAAFIFIVLLGVVIEYFWWIVGTVAATGLLYALFVWLQRQDELQKEAAERAREREKDLKIRADRQHRWELIGDDRAVYGADGAAAMRRVTDDGTDDEDDDLPIATIARSPYELAVLRTGRAQQWHWALFASILLQRRESLASRLRDSALGFVPPTAVRIDSGTHLAQRIYSVLDQLLELMQQIEAFLSAPSFMRALDKGGVEPDAATIEHVANRLMDYHLRLLELSEEGRSFSASAAYTDVLRDCARVLHQPLEGFRVFIDEFVELVDAFPRLLAHAKGTIDVGAIVLELDTDYAVLDRLTTRLTELR</sequence>
<organism evidence="2 3">
    <name type="scientific">Mycolicibacterium duvalii</name>
    <dbReference type="NCBI Taxonomy" id="39688"/>
    <lineage>
        <taxon>Bacteria</taxon>
        <taxon>Bacillati</taxon>
        <taxon>Actinomycetota</taxon>
        <taxon>Actinomycetes</taxon>
        <taxon>Mycobacteriales</taxon>
        <taxon>Mycobacteriaceae</taxon>
        <taxon>Mycolicibacterium</taxon>
    </lineage>
</organism>
<dbReference type="EMBL" id="AP022563">
    <property type="protein sequence ID" value="BBX18663.1"/>
    <property type="molecule type" value="Genomic_DNA"/>
</dbReference>
<keyword evidence="1" id="KW-0472">Membrane</keyword>
<keyword evidence="1" id="KW-0812">Transmembrane</keyword>
<protein>
    <submittedName>
        <fullName evidence="2">Uncharacterized protein</fullName>
    </submittedName>
</protein>
<evidence type="ECO:0000256" key="1">
    <source>
        <dbReference type="SAM" id="Phobius"/>
    </source>
</evidence>
<reference evidence="2 3" key="1">
    <citation type="journal article" date="2019" name="Emerg. Microbes Infect.">
        <title>Comprehensive subspecies identification of 175 nontuberculous mycobacteria species based on 7547 genomic profiles.</title>
        <authorList>
            <person name="Matsumoto Y."/>
            <person name="Kinjo T."/>
            <person name="Motooka D."/>
            <person name="Nabeya D."/>
            <person name="Jung N."/>
            <person name="Uechi K."/>
            <person name="Horii T."/>
            <person name="Iida T."/>
            <person name="Fujita J."/>
            <person name="Nakamura S."/>
        </authorList>
    </citation>
    <scope>NUCLEOTIDE SEQUENCE [LARGE SCALE GENOMIC DNA]</scope>
    <source>
        <strain evidence="2 3">JCM 6396</strain>
    </source>
</reference>